<proteinExistence type="inferred from homology"/>
<evidence type="ECO:0000256" key="3">
    <source>
        <dbReference type="ARBA" id="ARBA00022475"/>
    </source>
</evidence>
<dbReference type="SUPFAM" id="SSF103481">
    <property type="entry name" value="Multidrug resistance efflux transporter EmrE"/>
    <property type="match status" value="1"/>
</dbReference>
<dbReference type="Proteomes" id="UP000001411">
    <property type="component" value="Chromosome"/>
</dbReference>
<evidence type="ECO:0000256" key="9">
    <source>
        <dbReference type="SAM" id="Phobius"/>
    </source>
</evidence>
<evidence type="ECO:0000256" key="5">
    <source>
        <dbReference type="ARBA" id="ARBA00022989"/>
    </source>
</evidence>
<comment type="subcellular location">
    <subcellularLocation>
        <location evidence="1 8">Cell membrane</location>
        <topology evidence="1 8">Multi-pass membrane protein</topology>
    </subcellularLocation>
</comment>
<dbReference type="Pfam" id="PF00893">
    <property type="entry name" value="Multi_Drug_Res"/>
    <property type="match status" value="1"/>
</dbReference>
<evidence type="ECO:0000256" key="4">
    <source>
        <dbReference type="ARBA" id="ARBA00022692"/>
    </source>
</evidence>
<feature type="transmembrane region" description="Helical" evidence="9">
    <location>
        <begin position="85"/>
        <end position="103"/>
    </location>
</feature>
<dbReference type="Gene3D" id="1.10.3730.20">
    <property type="match status" value="1"/>
</dbReference>
<evidence type="ECO:0000256" key="7">
    <source>
        <dbReference type="ARBA" id="ARBA00038032"/>
    </source>
</evidence>
<keyword evidence="3" id="KW-1003">Cell membrane</keyword>
<evidence type="ECO:0000256" key="2">
    <source>
        <dbReference type="ARBA" id="ARBA00022448"/>
    </source>
</evidence>
<dbReference type="InterPro" id="IPR037185">
    <property type="entry name" value="EmrE-like"/>
</dbReference>
<dbReference type="AlphaFoldDB" id="A0A0H2VHP5"/>
<feature type="transmembrane region" description="Helical" evidence="9">
    <location>
        <begin position="6"/>
        <end position="23"/>
    </location>
</feature>
<evidence type="ECO:0000256" key="8">
    <source>
        <dbReference type="RuleBase" id="RU003942"/>
    </source>
</evidence>
<feature type="transmembrane region" description="Helical" evidence="9">
    <location>
        <begin position="30"/>
        <end position="53"/>
    </location>
</feature>
<reference evidence="10 11" key="1">
    <citation type="journal article" date="2003" name="Mol. Microbiol.">
        <title>Genome-based analysis of virulence genes in a non-biofilm-forming Staphylococcus epidermidis strain (ATCC 12228).</title>
        <authorList>
            <person name="Zhang Y.Q."/>
            <person name="Ren S.X."/>
            <person name="Li H.L."/>
            <person name="Wang Y.X."/>
            <person name="Fu G."/>
            <person name="Yang J."/>
            <person name="Qin Z.Q."/>
            <person name="Miao Y.G."/>
            <person name="Wang W.Y."/>
            <person name="Chen R.S."/>
            <person name="Shen Y."/>
            <person name="Chen Z."/>
            <person name="Yuan Z.H."/>
            <person name="Zhao G.P."/>
            <person name="Qu D."/>
            <person name="Danchin A."/>
            <person name="Wen Y.M."/>
        </authorList>
    </citation>
    <scope>NUCLEOTIDE SEQUENCE [LARGE SCALE GENOMIC DNA]</scope>
    <source>
        <strain evidence="11">ATCC 12228 / FDA PCI 1200</strain>
    </source>
</reference>
<name>A0A0H2VHP5_STAES</name>
<gene>
    <name evidence="10" type="ordered locus">SE_1878</name>
</gene>
<dbReference type="InterPro" id="IPR000390">
    <property type="entry name" value="Small_drug/metabolite_transptr"/>
</dbReference>
<dbReference type="RefSeq" id="WP_002474345.1">
    <property type="nucleotide sequence ID" value="NC_004461.1"/>
</dbReference>
<dbReference type="InterPro" id="IPR045324">
    <property type="entry name" value="Small_multidrug_res"/>
</dbReference>
<dbReference type="PANTHER" id="PTHR30561:SF0">
    <property type="entry name" value="GUANIDINIUM EXPORTER"/>
    <property type="match status" value="1"/>
</dbReference>
<organism evidence="10 11">
    <name type="scientific">Staphylococcus epidermidis (strain ATCC 12228 / FDA PCI 1200)</name>
    <dbReference type="NCBI Taxonomy" id="176280"/>
    <lineage>
        <taxon>Bacteria</taxon>
        <taxon>Bacillati</taxon>
        <taxon>Bacillota</taxon>
        <taxon>Bacilli</taxon>
        <taxon>Bacillales</taxon>
        <taxon>Staphylococcaceae</taxon>
        <taxon>Staphylococcus</taxon>
    </lineage>
</organism>
<protein>
    <submittedName>
        <fullName evidence="10">SMR-type multidrug efflux transporter</fullName>
    </submittedName>
</protein>
<evidence type="ECO:0000313" key="11">
    <source>
        <dbReference type="Proteomes" id="UP000001411"/>
    </source>
</evidence>
<keyword evidence="4 8" id="KW-0812">Transmembrane</keyword>
<evidence type="ECO:0000256" key="6">
    <source>
        <dbReference type="ARBA" id="ARBA00023136"/>
    </source>
</evidence>
<evidence type="ECO:0000256" key="1">
    <source>
        <dbReference type="ARBA" id="ARBA00004651"/>
    </source>
</evidence>
<keyword evidence="5 9" id="KW-1133">Transmembrane helix</keyword>
<sequence length="105" mass="11500">MAWLFLMIAGSFEILGVVLLNELSRTKNKIYVIFLGLAFILSFSTLKFAMVSIPMGTAYAIWTGIGTAGGTLIGMIFYGESTRLSRILCILLIIISVVGLRLISY</sequence>
<dbReference type="FunFam" id="1.10.3730.20:FF:000001">
    <property type="entry name" value="Quaternary ammonium compound resistance transporter SugE"/>
    <property type="match status" value="1"/>
</dbReference>
<dbReference type="KEGG" id="sep:SE_1878"/>
<dbReference type="OrthoDB" id="21828at2"/>
<keyword evidence="6 9" id="KW-0472">Membrane</keyword>
<dbReference type="GO" id="GO:0005886">
    <property type="term" value="C:plasma membrane"/>
    <property type="evidence" value="ECO:0007669"/>
    <property type="project" value="UniProtKB-SubCell"/>
</dbReference>
<comment type="similarity">
    <text evidence="7 8">Belongs to the drug/metabolite transporter (DMT) superfamily. Small multidrug resistance (SMR) (TC 2.A.7.1) family.</text>
</comment>
<dbReference type="PANTHER" id="PTHR30561">
    <property type="entry name" value="SMR FAMILY PROTON-DEPENDENT DRUG EFFLUX TRANSPORTER SUGE"/>
    <property type="match status" value="1"/>
</dbReference>
<dbReference type="HOGENOM" id="CLU_133067_1_3_9"/>
<dbReference type="eggNOG" id="COG2076">
    <property type="taxonomic scope" value="Bacteria"/>
</dbReference>
<dbReference type="PATRIC" id="fig|176280.10.peg.1835"/>
<dbReference type="GO" id="GO:0022857">
    <property type="term" value="F:transmembrane transporter activity"/>
    <property type="evidence" value="ECO:0007669"/>
    <property type="project" value="InterPro"/>
</dbReference>
<feature type="transmembrane region" description="Helical" evidence="9">
    <location>
        <begin position="59"/>
        <end position="78"/>
    </location>
</feature>
<evidence type="ECO:0000313" key="10">
    <source>
        <dbReference type="EMBL" id="AAO05519.1"/>
    </source>
</evidence>
<keyword evidence="2" id="KW-0813">Transport</keyword>
<dbReference type="EMBL" id="AE015929">
    <property type="protein sequence ID" value="AAO05519.1"/>
    <property type="molecule type" value="Genomic_DNA"/>
</dbReference>
<accession>A0A0H2VHP5</accession>